<keyword evidence="1" id="KW-0812">Transmembrane</keyword>
<gene>
    <name evidence="2" type="ORF">OUZ56_002393</name>
</gene>
<reference evidence="2 3" key="1">
    <citation type="journal article" date="2023" name="Nucleic Acids Res.">
        <title>The hologenome of Daphnia magna reveals possible DNA methylation and microbiome-mediated evolution of the host genome.</title>
        <authorList>
            <person name="Chaturvedi A."/>
            <person name="Li X."/>
            <person name="Dhandapani V."/>
            <person name="Marshall H."/>
            <person name="Kissane S."/>
            <person name="Cuenca-Cambronero M."/>
            <person name="Asole G."/>
            <person name="Calvet F."/>
            <person name="Ruiz-Romero M."/>
            <person name="Marangio P."/>
            <person name="Guigo R."/>
            <person name="Rago D."/>
            <person name="Mirbahai L."/>
            <person name="Eastwood N."/>
            <person name="Colbourne J.K."/>
            <person name="Zhou J."/>
            <person name="Mallon E."/>
            <person name="Orsini L."/>
        </authorList>
    </citation>
    <scope>NUCLEOTIDE SEQUENCE [LARGE SCALE GENOMIC DNA]</scope>
    <source>
        <strain evidence="2">LRV0_1</strain>
    </source>
</reference>
<proteinExistence type="predicted"/>
<dbReference type="Proteomes" id="UP001234178">
    <property type="component" value="Unassembled WGS sequence"/>
</dbReference>
<keyword evidence="3" id="KW-1185">Reference proteome</keyword>
<evidence type="ECO:0000313" key="2">
    <source>
        <dbReference type="EMBL" id="KAK4020412.1"/>
    </source>
</evidence>
<evidence type="ECO:0000313" key="3">
    <source>
        <dbReference type="Proteomes" id="UP001234178"/>
    </source>
</evidence>
<feature type="transmembrane region" description="Helical" evidence="1">
    <location>
        <begin position="79"/>
        <end position="100"/>
    </location>
</feature>
<dbReference type="EMBL" id="JAOYFB010000036">
    <property type="protein sequence ID" value="KAK4020412.1"/>
    <property type="molecule type" value="Genomic_DNA"/>
</dbReference>
<evidence type="ECO:0000256" key="1">
    <source>
        <dbReference type="SAM" id="Phobius"/>
    </source>
</evidence>
<keyword evidence="1" id="KW-1133">Transmembrane helix</keyword>
<sequence length="107" mass="12194">MMWNSTLISDGFLLLPYKCCHLKFFFICVRLFIIVPCFLHLSIFLVFIIDLPISPHRLFSLVTSDQIFFYTLSLSPANAAHLTLIVVKMCSILLGSAWLASKVLLLQ</sequence>
<feature type="transmembrane region" description="Helical" evidence="1">
    <location>
        <begin position="24"/>
        <end position="49"/>
    </location>
</feature>
<keyword evidence="1" id="KW-0472">Membrane</keyword>
<accession>A0ABR0A5K6</accession>
<organism evidence="2 3">
    <name type="scientific">Daphnia magna</name>
    <dbReference type="NCBI Taxonomy" id="35525"/>
    <lineage>
        <taxon>Eukaryota</taxon>
        <taxon>Metazoa</taxon>
        <taxon>Ecdysozoa</taxon>
        <taxon>Arthropoda</taxon>
        <taxon>Crustacea</taxon>
        <taxon>Branchiopoda</taxon>
        <taxon>Diplostraca</taxon>
        <taxon>Cladocera</taxon>
        <taxon>Anomopoda</taxon>
        <taxon>Daphniidae</taxon>
        <taxon>Daphnia</taxon>
    </lineage>
</organism>
<name>A0ABR0A5K6_9CRUS</name>
<comment type="caution">
    <text evidence="2">The sequence shown here is derived from an EMBL/GenBank/DDBJ whole genome shotgun (WGS) entry which is preliminary data.</text>
</comment>
<protein>
    <submittedName>
        <fullName evidence="2">Uncharacterized protein</fullName>
    </submittedName>
</protein>